<protein>
    <submittedName>
        <fullName evidence="1">Uncharacterized protein</fullName>
    </submittedName>
</protein>
<dbReference type="EMBL" id="MN739463">
    <property type="protein sequence ID" value="QHT06081.1"/>
    <property type="molecule type" value="Genomic_DNA"/>
</dbReference>
<name>A0A6C0CNN7_9ZZZZ</name>
<dbReference type="AlphaFoldDB" id="A0A6C0CNN7"/>
<evidence type="ECO:0000313" key="1">
    <source>
        <dbReference type="EMBL" id="QHT06081.1"/>
    </source>
</evidence>
<proteinExistence type="predicted"/>
<accession>A0A6C0CNN7</accession>
<reference evidence="1" key="1">
    <citation type="journal article" date="2020" name="Nature">
        <title>Giant virus diversity and host interactions through global metagenomics.</title>
        <authorList>
            <person name="Schulz F."/>
            <person name="Roux S."/>
            <person name="Paez-Espino D."/>
            <person name="Jungbluth S."/>
            <person name="Walsh D.A."/>
            <person name="Denef V.J."/>
            <person name="McMahon K.D."/>
            <person name="Konstantinidis K.T."/>
            <person name="Eloe-Fadrosh E.A."/>
            <person name="Kyrpides N.C."/>
            <person name="Woyke T."/>
        </authorList>
    </citation>
    <scope>NUCLEOTIDE SEQUENCE</scope>
    <source>
        <strain evidence="1">GVMAG-M-3300021425-14</strain>
    </source>
</reference>
<organism evidence="1">
    <name type="scientific">viral metagenome</name>
    <dbReference type="NCBI Taxonomy" id="1070528"/>
    <lineage>
        <taxon>unclassified sequences</taxon>
        <taxon>metagenomes</taxon>
        <taxon>organismal metagenomes</taxon>
    </lineage>
</organism>
<sequence length="80" mass="9776">MYNLKALHESLRKNKELLEKQDFQDWLNSYYDENLKVYEKCNMICDELIYISKINGYEINNKNKFKNEIASYLYYNNAKC</sequence>